<dbReference type="Proteomes" id="UP000629098">
    <property type="component" value="Unassembled WGS sequence"/>
</dbReference>
<evidence type="ECO:0000313" key="2">
    <source>
        <dbReference type="Proteomes" id="UP000629098"/>
    </source>
</evidence>
<keyword evidence="2" id="KW-1185">Reference proteome</keyword>
<evidence type="ECO:0000313" key="1">
    <source>
        <dbReference type="EMBL" id="MBD2777916.1"/>
    </source>
</evidence>
<name>A0A8J7CB46_9CYAN</name>
<organism evidence="1 2">
    <name type="scientific">Iningainema tapete BLCC-T55</name>
    <dbReference type="NCBI Taxonomy" id="2748662"/>
    <lineage>
        <taxon>Bacteria</taxon>
        <taxon>Bacillati</taxon>
        <taxon>Cyanobacteriota</taxon>
        <taxon>Cyanophyceae</taxon>
        <taxon>Nostocales</taxon>
        <taxon>Scytonemataceae</taxon>
        <taxon>Iningainema tapete</taxon>
    </lineage>
</organism>
<accession>A0A8J7CB46</accession>
<comment type="caution">
    <text evidence="1">The sequence shown here is derived from an EMBL/GenBank/DDBJ whole genome shotgun (WGS) entry which is preliminary data.</text>
</comment>
<dbReference type="AlphaFoldDB" id="A0A8J7CB46"/>
<gene>
    <name evidence="1" type="ORF">ICL16_39200</name>
</gene>
<dbReference type="EMBL" id="JACXAE010000118">
    <property type="protein sequence ID" value="MBD2777916.1"/>
    <property type="molecule type" value="Genomic_DNA"/>
</dbReference>
<proteinExistence type="predicted"/>
<reference evidence="1" key="1">
    <citation type="submission" date="2020-09" db="EMBL/GenBank/DDBJ databases">
        <title>Iningainema tapete sp. nov. (Scytonemataceae, Cyanobacteria) from greenhouses in central Florida (USA) produces two types of nodularin with biosynthetic potential for microcystin-LR and anabaenopeptins.</title>
        <authorList>
            <person name="Berthold D.E."/>
            <person name="Lefler F.W."/>
            <person name="Huang I.-S."/>
            <person name="Abdulla H."/>
            <person name="Zimba P.V."/>
            <person name="Laughinghouse H.D. IV."/>
        </authorList>
    </citation>
    <scope>NUCLEOTIDE SEQUENCE</scope>
    <source>
        <strain evidence="1">BLCCT55</strain>
    </source>
</reference>
<sequence length="73" mass="8872">MQRYRQNPLSMIWSKLAAVFAPTQVTSEEGQLENQTQSYKLDSTDEHYYYSRFTDRVDPSIYHTIFHPYDRYR</sequence>
<protein>
    <submittedName>
        <fullName evidence="1">Uncharacterized protein</fullName>
    </submittedName>
</protein>